<gene>
    <name evidence="8" type="ORF">METBISCDRAFT_31274</name>
</gene>
<keyword evidence="9" id="KW-1185">Reference proteome</keyword>
<dbReference type="GO" id="GO:0005737">
    <property type="term" value="C:cytoplasm"/>
    <property type="evidence" value="ECO:0007669"/>
    <property type="project" value="TreeGrafter"/>
</dbReference>
<keyword evidence="6" id="KW-0408">Iron</keyword>
<dbReference type="Gene3D" id="3.60.130.10">
    <property type="entry name" value="Clavaminate synthase-like"/>
    <property type="match status" value="2"/>
</dbReference>
<dbReference type="EMBL" id="ML004469">
    <property type="protein sequence ID" value="RKP30001.1"/>
    <property type="molecule type" value="Genomic_DNA"/>
</dbReference>
<evidence type="ECO:0000256" key="3">
    <source>
        <dbReference type="ARBA" id="ARBA00022723"/>
    </source>
</evidence>
<comment type="similarity">
    <text evidence="2">Belongs to the TfdA dioxygenase family.</text>
</comment>
<protein>
    <submittedName>
        <fullName evidence="8">Clavaminate synthase-like protein</fullName>
    </submittedName>
</protein>
<reference evidence="9" key="1">
    <citation type="journal article" date="2018" name="Nat. Microbiol.">
        <title>Leveraging single-cell genomics to expand the fungal tree of life.</title>
        <authorList>
            <person name="Ahrendt S.R."/>
            <person name="Quandt C.A."/>
            <person name="Ciobanu D."/>
            <person name="Clum A."/>
            <person name="Salamov A."/>
            <person name="Andreopoulos B."/>
            <person name="Cheng J.F."/>
            <person name="Woyke T."/>
            <person name="Pelin A."/>
            <person name="Henrissat B."/>
            <person name="Reynolds N.K."/>
            <person name="Benny G.L."/>
            <person name="Smith M.E."/>
            <person name="James T.Y."/>
            <person name="Grigoriev I.V."/>
        </authorList>
    </citation>
    <scope>NUCLEOTIDE SEQUENCE [LARGE SCALE GENOMIC DNA]</scope>
    <source>
        <strain evidence="9">Baker2002</strain>
    </source>
</reference>
<organism evidence="8 9">
    <name type="scientific">Metschnikowia bicuspidata</name>
    <dbReference type="NCBI Taxonomy" id="27322"/>
    <lineage>
        <taxon>Eukaryota</taxon>
        <taxon>Fungi</taxon>
        <taxon>Dikarya</taxon>
        <taxon>Ascomycota</taxon>
        <taxon>Saccharomycotina</taxon>
        <taxon>Pichiomycetes</taxon>
        <taxon>Metschnikowiaceae</taxon>
        <taxon>Metschnikowia</taxon>
    </lineage>
</organism>
<dbReference type="InterPro" id="IPR051323">
    <property type="entry name" value="AtsK-like"/>
</dbReference>
<evidence type="ECO:0000256" key="5">
    <source>
        <dbReference type="ARBA" id="ARBA00023002"/>
    </source>
</evidence>
<feature type="domain" description="TauD/TfdA-like" evidence="7">
    <location>
        <begin position="176"/>
        <end position="256"/>
    </location>
</feature>
<keyword evidence="4" id="KW-0223">Dioxygenase</keyword>
<accession>A0A4P9ZD03</accession>
<evidence type="ECO:0000256" key="4">
    <source>
        <dbReference type="ARBA" id="ARBA00022964"/>
    </source>
</evidence>
<dbReference type="InterPro" id="IPR042098">
    <property type="entry name" value="TauD-like_sf"/>
</dbReference>
<dbReference type="Pfam" id="PF02668">
    <property type="entry name" value="TauD"/>
    <property type="match status" value="1"/>
</dbReference>
<name>A0A4P9ZD03_9ASCO</name>
<dbReference type="PANTHER" id="PTHR30468:SF1">
    <property type="entry name" value="ALPHA-KETOGLUTARATE-DEPENDENT SULFONATE DIOXYGENASE"/>
    <property type="match status" value="1"/>
</dbReference>
<evidence type="ECO:0000313" key="9">
    <source>
        <dbReference type="Proteomes" id="UP000268321"/>
    </source>
</evidence>
<dbReference type="PANTHER" id="PTHR30468">
    <property type="entry name" value="ALPHA-KETOGLUTARATE-DEPENDENT SULFONATE DIOXYGENASE"/>
    <property type="match status" value="1"/>
</dbReference>
<evidence type="ECO:0000259" key="7">
    <source>
        <dbReference type="Pfam" id="PF02668"/>
    </source>
</evidence>
<dbReference type="SUPFAM" id="SSF51197">
    <property type="entry name" value="Clavaminate synthase-like"/>
    <property type="match status" value="1"/>
</dbReference>
<dbReference type="AlphaFoldDB" id="A0A4P9ZD03"/>
<keyword evidence="3" id="KW-0479">Metal-binding</keyword>
<sequence length="275" mass="31732">MAPALTISTGDFDTHFDKETDQVTKDDLLTVDGYNTRITAYPEFLPTWNPNEKYPPLKYFKHVHPGLRADPTFLSFFTLRITGVQLSQLDDKGKDELALLVAQRGVVVFREQIFEDHGPKFAVETNAILWHSDVSYELQPPGTTFFTILDGPEARGETIFAVTQEAYARLFPKAPVSHIHPLIRTHPVTGKKGIFLNRPFVRRIVELKEQESDYLLNFLYTHIEQSHDLHRLDNRRVFHSVVIDWDEAVSRHAFRIAPQAERPVEDLYLYSDLDE</sequence>
<proteinExistence type="inferred from homology"/>
<dbReference type="Proteomes" id="UP000268321">
    <property type="component" value="Unassembled WGS sequence"/>
</dbReference>
<comment type="cofactor">
    <cofactor evidence="1">
        <name>Fe(2+)</name>
        <dbReference type="ChEBI" id="CHEBI:29033"/>
    </cofactor>
</comment>
<dbReference type="InterPro" id="IPR003819">
    <property type="entry name" value="TauD/TfdA-like"/>
</dbReference>
<dbReference type="GO" id="GO:0044273">
    <property type="term" value="P:sulfur compound catabolic process"/>
    <property type="evidence" value="ECO:0007669"/>
    <property type="project" value="TreeGrafter"/>
</dbReference>
<dbReference type="GO" id="GO:0000907">
    <property type="term" value="F:sulfonate dioxygenase activity"/>
    <property type="evidence" value="ECO:0007669"/>
    <property type="project" value="TreeGrafter"/>
</dbReference>
<dbReference type="OrthoDB" id="10257314at2759"/>
<evidence type="ECO:0000313" key="8">
    <source>
        <dbReference type="EMBL" id="RKP30001.1"/>
    </source>
</evidence>
<evidence type="ECO:0000256" key="1">
    <source>
        <dbReference type="ARBA" id="ARBA00001954"/>
    </source>
</evidence>
<dbReference type="GO" id="GO:0046872">
    <property type="term" value="F:metal ion binding"/>
    <property type="evidence" value="ECO:0007669"/>
    <property type="project" value="UniProtKB-KW"/>
</dbReference>
<evidence type="ECO:0000256" key="6">
    <source>
        <dbReference type="ARBA" id="ARBA00023004"/>
    </source>
</evidence>
<keyword evidence="5" id="KW-0560">Oxidoreductase</keyword>
<evidence type="ECO:0000256" key="2">
    <source>
        <dbReference type="ARBA" id="ARBA00005896"/>
    </source>
</evidence>